<dbReference type="RefSeq" id="WP_119884068.1">
    <property type="nucleotide sequence ID" value="NZ_CP032418.1"/>
</dbReference>
<dbReference type="AlphaFoldDB" id="A0A385YV48"/>
<evidence type="ECO:0000313" key="4">
    <source>
        <dbReference type="Proteomes" id="UP000265725"/>
    </source>
</evidence>
<evidence type="ECO:0000313" key="3">
    <source>
        <dbReference type="EMBL" id="AYC30351.1"/>
    </source>
</evidence>
<sequence length="291" mass="33151">MEKWEQDLKKVTTEQHDLDDVWMSIEQELKKDQQKMRRRSLMKRTWMASIAALVLVIAAVLFFSQNTQAPEQAIDEQPEEQTNGNNGTTDEVEETDEEPSNEESSNDEPTTEERIAEINQTHPEEKNVPLEIEGTTEQIPMVRVIPGNFAYLLYADEVRYDISFDQTELDDTATFITARDQVGNGYPEVGLRIETVADKQPTQVASEQANILQQRFPDAELISDIVTDPLDAYTLHARAGNEPSSEVVTIYILKEQYENLTIVITQTVFLEAQEGHGARFHAMLKTFEVLE</sequence>
<feature type="transmembrane region" description="Helical" evidence="2">
    <location>
        <begin position="45"/>
        <end position="63"/>
    </location>
</feature>
<reference evidence="4" key="1">
    <citation type="submission" date="2018-09" db="EMBL/GenBank/DDBJ databases">
        <authorList>
            <person name="Zhu H."/>
        </authorList>
    </citation>
    <scope>NUCLEOTIDE SEQUENCE [LARGE SCALE GENOMIC DNA]</scope>
    <source>
        <strain evidence="4">K2R23-3</strain>
    </source>
</reference>
<keyword evidence="2" id="KW-0472">Membrane</keyword>
<keyword evidence="2" id="KW-0812">Transmembrane</keyword>
<dbReference type="EMBL" id="CP032418">
    <property type="protein sequence ID" value="AYC30351.1"/>
    <property type="molecule type" value="Genomic_DNA"/>
</dbReference>
<name>A0A385YV48_9BACL</name>
<gene>
    <name evidence="3" type="ORF">D3873_11090</name>
</gene>
<feature type="compositionally biased region" description="Acidic residues" evidence="1">
    <location>
        <begin position="90"/>
        <end position="110"/>
    </location>
</feature>
<dbReference type="OrthoDB" id="2871129at2"/>
<dbReference type="Proteomes" id="UP000265725">
    <property type="component" value="Chromosome"/>
</dbReference>
<keyword evidence="4" id="KW-1185">Reference proteome</keyword>
<organism evidence="3 4">
    <name type="scientific">Paenisporosarcina cavernae</name>
    <dbReference type="NCBI Taxonomy" id="2320858"/>
    <lineage>
        <taxon>Bacteria</taxon>
        <taxon>Bacillati</taxon>
        <taxon>Bacillota</taxon>
        <taxon>Bacilli</taxon>
        <taxon>Bacillales</taxon>
        <taxon>Caryophanaceae</taxon>
        <taxon>Paenisporosarcina</taxon>
    </lineage>
</organism>
<protein>
    <submittedName>
        <fullName evidence="3">Uncharacterized protein</fullName>
    </submittedName>
</protein>
<accession>A0A385YV48</accession>
<keyword evidence="2" id="KW-1133">Transmembrane helix</keyword>
<proteinExistence type="predicted"/>
<feature type="region of interest" description="Disordered" evidence="1">
    <location>
        <begin position="71"/>
        <end position="112"/>
    </location>
</feature>
<evidence type="ECO:0000256" key="1">
    <source>
        <dbReference type="SAM" id="MobiDB-lite"/>
    </source>
</evidence>
<evidence type="ECO:0000256" key="2">
    <source>
        <dbReference type="SAM" id="Phobius"/>
    </source>
</evidence>
<dbReference type="KEGG" id="paek:D3873_11090"/>